<proteinExistence type="predicted"/>
<dbReference type="Proteomes" id="UP000326881">
    <property type="component" value="Chromosome"/>
</dbReference>
<sequence>MTRVSIALILASLLSLTSCANTANGLAKDGRAAGQALDDSTHRVLKAGAH</sequence>
<gene>
    <name evidence="2" type="ORF">FZ934_12805</name>
</gene>
<protein>
    <submittedName>
        <fullName evidence="2">Entericidin</fullName>
    </submittedName>
</protein>
<evidence type="ECO:0000313" key="3">
    <source>
        <dbReference type="Proteomes" id="UP000326881"/>
    </source>
</evidence>
<keyword evidence="1" id="KW-0732">Signal</keyword>
<evidence type="ECO:0000313" key="2">
    <source>
        <dbReference type="EMBL" id="QFY61200.1"/>
    </source>
</evidence>
<evidence type="ECO:0000256" key="1">
    <source>
        <dbReference type="SAM" id="SignalP"/>
    </source>
</evidence>
<reference evidence="2 3" key="1">
    <citation type="submission" date="2019-08" db="EMBL/GenBank/DDBJ databases">
        <title>Prosopis cineraria nodule microbiome.</title>
        <authorList>
            <person name="Ali R."/>
            <person name="Chaluvadi S.R."/>
            <person name="Wang X."/>
        </authorList>
    </citation>
    <scope>NUCLEOTIDE SEQUENCE [LARGE SCALE GENOMIC DNA]</scope>
    <source>
        <strain evidence="2 3">BG7</strain>
    </source>
</reference>
<dbReference type="EMBL" id="CP043498">
    <property type="protein sequence ID" value="QFY61200.1"/>
    <property type="molecule type" value="Genomic_DNA"/>
</dbReference>
<name>A0A5Q0CAY7_9HYPH</name>
<dbReference type="PROSITE" id="PS51257">
    <property type="entry name" value="PROKAR_LIPOPROTEIN"/>
    <property type="match status" value="1"/>
</dbReference>
<feature type="chain" id="PRO_5025045557" evidence="1">
    <location>
        <begin position="21"/>
        <end position="50"/>
    </location>
</feature>
<accession>A0A5Q0CAY7</accession>
<dbReference type="RefSeq" id="WP_153271357.1">
    <property type="nucleotide sequence ID" value="NZ_CP043498.1"/>
</dbReference>
<dbReference type="AlphaFoldDB" id="A0A5Q0CAY7"/>
<dbReference type="KEGG" id="rgr:FZ934_12805"/>
<feature type="signal peptide" evidence="1">
    <location>
        <begin position="1"/>
        <end position="20"/>
    </location>
</feature>
<dbReference type="OrthoDB" id="8396979at2"/>
<keyword evidence="3" id="KW-1185">Reference proteome</keyword>
<organism evidence="2 3">
    <name type="scientific">Rhizobium grahamii</name>
    <dbReference type="NCBI Taxonomy" id="1120045"/>
    <lineage>
        <taxon>Bacteria</taxon>
        <taxon>Pseudomonadati</taxon>
        <taxon>Pseudomonadota</taxon>
        <taxon>Alphaproteobacteria</taxon>
        <taxon>Hyphomicrobiales</taxon>
        <taxon>Rhizobiaceae</taxon>
        <taxon>Rhizobium/Agrobacterium group</taxon>
        <taxon>Rhizobium</taxon>
    </lineage>
</organism>